<dbReference type="OrthoDB" id="128799at2"/>
<dbReference type="AlphaFoldDB" id="A0A4R4RDW2"/>
<evidence type="ECO:0000313" key="4">
    <source>
        <dbReference type="Proteomes" id="UP000295621"/>
    </source>
</evidence>
<feature type="domain" description="Peptidase S9 prolyl oligopeptidase catalytic" evidence="2">
    <location>
        <begin position="396"/>
        <end position="609"/>
    </location>
</feature>
<protein>
    <submittedName>
        <fullName evidence="3">S9 family peptidase</fullName>
    </submittedName>
</protein>
<dbReference type="Gene3D" id="2.120.10.30">
    <property type="entry name" value="TolB, C-terminal domain"/>
    <property type="match status" value="1"/>
</dbReference>
<dbReference type="GO" id="GO:0004252">
    <property type="term" value="F:serine-type endopeptidase activity"/>
    <property type="evidence" value="ECO:0007669"/>
    <property type="project" value="InterPro"/>
</dbReference>
<dbReference type="InterPro" id="IPR029058">
    <property type="entry name" value="AB_hydrolase_fold"/>
</dbReference>
<dbReference type="Proteomes" id="UP000295621">
    <property type="component" value="Unassembled WGS sequence"/>
</dbReference>
<name>A0A4R4RDW2_9ACTN</name>
<gene>
    <name evidence="3" type="ORF">E1212_26545</name>
</gene>
<dbReference type="InterPro" id="IPR011042">
    <property type="entry name" value="6-blade_b-propeller_TolB-like"/>
</dbReference>
<dbReference type="EMBL" id="SMKL01000094">
    <property type="protein sequence ID" value="TDC46583.1"/>
    <property type="molecule type" value="Genomic_DNA"/>
</dbReference>
<organism evidence="3 4">
    <name type="scientific">Jiangella ureilytica</name>
    <dbReference type="NCBI Taxonomy" id="2530374"/>
    <lineage>
        <taxon>Bacteria</taxon>
        <taxon>Bacillati</taxon>
        <taxon>Actinomycetota</taxon>
        <taxon>Actinomycetes</taxon>
        <taxon>Jiangellales</taxon>
        <taxon>Jiangellaceae</taxon>
        <taxon>Jiangella</taxon>
    </lineage>
</organism>
<comment type="caution">
    <text evidence="3">The sequence shown here is derived from an EMBL/GenBank/DDBJ whole genome shotgun (WGS) entry which is preliminary data.</text>
</comment>
<dbReference type="InterPro" id="IPR002470">
    <property type="entry name" value="Peptidase_S9A"/>
</dbReference>
<evidence type="ECO:0000313" key="3">
    <source>
        <dbReference type="EMBL" id="TDC46583.1"/>
    </source>
</evidence>
<dbReference type="PANTHER" id="PTHR42776:SF27">
    <property type="entry name" value="DIPEPTIDYL PEPTIDASE FAMILY MEMBER 6"/>
    <property type="match status" value="1"/>
</dbReference>
<evidence type="ECO:0000259" key="2">
    <source>
        <dbReference type="Pfam" id="PF00326"/>
    </source>
</evidence>
<dbReference type="PANTHER" id="PTHR42776">
    <property type="entry name" value="SERINE PEPTIDASE S9 FAMILY MEMBER"/>
    <property type="match status" value="1"/>
</dbReference>
<dbReference type="Gene3D" id="3.40.50.1820">
    <property type="entry name" value="alpha/beta hydrolase"/>
    <property type="match status" value="1"/>
</dbReference>
<evidence type="ECO:0000256" key="1">
    <source>
        <dbReference type="ARBA" id="ARBA00022801"/>
    </source>
</evidence>
<dbReference type="PRINTS" id="PR00862">
    <property type="entry name" value="PROLIGOPTASE"/>
</dbReference>
<dbReference type="RefSeq" id="WP_131988114.1">
    <property type="nucleotide sequence ID" value="NZ_SMKL01000094.1"/>
</dbReference>
<keyword evidence="4" id="KW-1185">Reference proteome</keyword>
<accession>A0A4R4RDW2</accession>
<dbReference type="Pfam" id="PF00326">
    <property type="entry name" value="Peptidase_S9"/>
    <property type="match status" value="1"/>
</dbReference>
<proteinExistence type="predicted"/>
<dbReference type="InterPro" id="IPR001375">
    <property type="entry name" value="Peptidase_S9_cat"/>
</dbReference>
<dbReference type="SUPFAM" id="SSF53474">
    <property type="entry name" value="alpha/beta-Hydrolases"/>
    <property type="match status" value="1"/>
</dbReference>
<dbReference type="SUPFAM" id="SSF82171">
    <property type="entry name" value="DPP6 N-terminal domain-like"/>
    <property type="match status" value="1"/>
</dbReference>
<reference evidence="3 4" key="1">
    <citation type="submission" date="2019-02" db="EMBL/GenBank/DDBJ databases">
        <title>Draft genome sequences of novel Actinobacteria.</title>
        <authorList>
            <person name="Sahin N."/>
            <person name="Ay H."/>
            <person name="Saygin H."/>
        </authorList>
    </citation>
    <scope>NUCLEOTIDE SEQUENCE [LARGE SCALE GENOMIC DNA]</scope>
    <source>
        <strain evidence="3 4">KC603</strain>
    </source>
</reference>
<keyword evidence="1" id="KW-0378">Hydrolase</keyword>
<dbReference type="GO" id="GO:0006508">
    <property type="term" value="P:proteolysis"/>
    <property type="evidence" value="ECO:0007669"/>
    <property type="project" value="InterPro"/>
</dbReference>
<sequence length="614" mass="68464">MTYDAVPLIPRDVLFGNPERLLPSLSPDGSRLGFVAPDEGVLNVWVGPADDPAAARPVTHDRDRGVRTFMFCHDDRTLVYLQDTDGDEDWRLYALDLETGEAALVTPQDKVTAQLLGHNRWHPTSMLVGLNADNPELHDVYRLDLATRELTKIAVNPGYAEWLIDSDHRIRGGVAMTEEGGAVVYRRGDDGTDEPWLEISSEDFLTTGVSGFSRDGSVVYLSSSVGVNAARLLRVDLATGEETVLAEDPEYDVAGTARHPETLEPQAVMFLKERLTWTYLDPEFGAEVDRLRAQLRGEVGISRPVRDDRTWLVHDQLSDGPVRYYRYHRDSGELEFLFSHRPELEQYDLAEMEPFSFTARDGLTVHGYLTFPRGVERTHLPAVLDVHGGPWHRDTWGYDPEAQWFANRGYVGVQVNFRGSTGYGKAFGNAGNKQWGRAMHTDLLDAVDHLAGQGVIDPERVGIYGGSYGGYAALAGAAFTPEVFRCAVDIVGPSNLLTLLASIPEYWKPQIAFMHTRVGNPETERDMLWDRSPLSKVDQITIPVLVAQGKNDPRVKVAEAEQIVAALEEKGLDHEYLLFEDEGHGLAKPENRERFYAAAERFLATHLGGRVQQD</sequence>